<dbReference type="Gene3D" id="3.90.550.50">
    <property type="match status" value="1"/>
</dbReference>
<reference evidence="8 9" key="1">
    <citation type="submission" date="2015-01" db="EMBL/GenBank/DDBJ databases">
        <title>The Genome Sequence of Exophiala mesophila CBS40295.</title>
        <authorList>
            <consortium name="The Broad Institute Genomics Platform"/>
            <person name="Cuomo C."/>
            <person name="de Hoog S."/>
            <person name="Gorbushina A."/>
            <person name="Stielow B."/>
            <person name="Teixiera M."/>
            <person name="Abouelleil A."/>
            <person name="Chapman S.B."/>
            <person name="Priest M."/>
            <person name="Young S.K."/>
            <person name="Wortman J."/>
            <person name="Nusbaum C."/>
            <person name="Birren B."/>
        </authorList>
    </citation>
    <scope>NUCLEOTIDE SEQUENCE [LARGE SCALE GENOMIC DNA]</scope>
    <source>
        <strain evidence="8 9">CBS 40295</strain>
    </source>
</reference>
<keyword evidence="5 7" id="KW-1133">Transmembrane helix</keyword>
<accession>A0A0D2A9T1</accession>
<feature type="transmembrane region" description="Helical" evidence="7">
    <location>
        <begin position="6"/>
        <end position="27"/>
    </location>
</feature>
<evidence type="ECO:0008006" key="10">
    <source>
        <dbReference type="Google" id="ProtNLM"/>
    </source>
</evidence>
<evidence type="ECO:0000256" key="6">
    <source>
        <dbReference type="ARBA" id="ARBA00023136"/>
    </source>
</evidence>
<evidence type="ECO:0000313" key="8">
    <source>
        <dbReference type="EMBL" id="KIV95723.1"/>
    </source>
</evidence>
<keyword evidence="6 7" id="KW-0472">Membrane</keyword>
<organism evidence="8 9">
    <name type="scientific">Exophiala mesophila</name>
    <name type="common">Black yeast-like fungus</name>
    <dbReference type="NCBI Taxonomy" id="212818"/>
    <lineage>
        <taxon>Eukaryota</taxon>
        <taxon>Fungi</taxon>
        <taxon>Dikarya</taxon>
        <taxon>Ascomycota</taxon>
        <taxon>Pezizomycotina</taxon>
        <taxon>Eurotiomycetes</taxon>
        <taxon>Chaetothyriomycetidae</taxon>
        <taxon>Chaetothyriales</taxon>
        <taxon>Herpotrichiellaceae</taxon>
        <taxon>Exophiala</taxon>
    </lineage>
</organism>
<dbReference type="Proteomes" id="UP000054302">
    <property type="component" value="Unassembled WGS sequence"/>
</dbReference>
<dbReference type="RefSeq" id="XP_016227297.1">
    <property type="nucleotide sequence ID" value="XM_016367779.1"/>
</dbReference>
<dbReference type="VEuPathDB" id="FungiDB:PV10_03342"/>
<evidence type="ECO:0000256" key="7">
    <source>
        <dbReference type="SAM" id="Phobius"/>
    </source>
</evidence>
<name>A0A0D2A9T1_EXOME</name>
<evidence type="ECO:0000256" key="1">
    <source>
        <dbReference type="ARBA" id="ARBA00004606"/>
    </source>
</evidence>
<dbReference type="STRING" id="212818.A0A0D2A9T1"/>
<dbReference type="OMA" id="WYLFVDA"/>
<dbReference type="InterPro" id="IPR026050">
    <property type="entry name" value="C1GALT1/C1GALT1_chp1"/>
</dbReference>
<comment type="subcellular location">
    <subcellularLocation>
        <location evidence="1">Membrane</location>
        <topology evidence="1">Single-pass type II membrane protein</topology>
    </subcellularLocation>
</comment>
<keyword evidence="4" id="KW-0735">Signal-anchor</keyword>
<proteinExistence type="inferred from homology"/>
<dbReference type="FunFam" id="3.90.550.50:FF:000039">
    <property type="entry name" value="WGS project CABT00000000 data, contig 2.9"/>
    <property type="match status" value="1"/>
</dbReference>
<dbReference type="AlphaFoldDB" id="A0A0D2A9T1"/>
<keyword evidence="9" id="KW-1185">Reference proteome</keyword>
<dbReference type="HOGENOM" id="CLU_022549_1_0_1"/>
<dbReference type="GeneID" id="27321187"/>
<evidence type="ECO:0000313" key="9">
    <source>
        <dbReference type="Proteomes" id="UP000054302"/>
    </source>
</evidence>
<evidence type="ECO:0000256" key="2">
    <source>
        <dbReference type="ARBA" id="ARBA00006462"/>
    </source>
</evidence>
<sequence length="460" mass="52945">MLLRFVSLRTLSVTVVIFCILILVTTFRLRGHLIIPNTSSSWGAPVHSPSLELEPLEQYCNTFPPSEDILVIVKTGANEIHDKLSTQLLTSLRCYKDILLFSDLEQNIGPFKVHDALKNVSNTTKAESPDFDYYRQLQEDKKNDQDITSLRRESGSAAWNLDKYKFLHMLEETWQMKPHRKWYIFIEADTYLVRTNLLLWLERQDPSELIYYGSPTFVNGQGFAHGGSGVVLSGAALSKFAENDQGIAARYDHMLQSEAFGDYVLMKALKDKGVAFSGRWPMLQAEKPSTIPFGPGPDNGVRHWCQPIVTMHHITPEEACALFEFEQQRQHPREPLLLQELYQDMVGPKVYAEREDWYNLSDDQLYRPPGVDGDRQKSRDDMSALELEAHVSFEHCGRACEEQPRCFQYTYSNRECGFSYSYRLGRKRYPESGKTFMSGWNLAKIARDQTKHQCSSPEWL</sequence>
<evidence type="ECO:0000256" key="3">
    <source>
        <dbReference type="ARBA" id="ARBA00022692"/>
    </source>
</evidence>
<dbReference type="EMBL" id="KN847521">
    <property type="protein sequence ID" value="KIV95723.1"/>
    <property type="molecule type" value="Genomic_DNA"/>
</dbReference>
<gene>
    <name evidence="8" type="ORF">PV10_03342</name>
</gene>
<evidence type="ECO:0000256" key="4">
    <source>
        <dbReference type="ARBA" id="ARBA00022968"/>
    </source>
</evidence>
<comment type="similarity">
    <text evidence="2">Belongs to the glycosyltransferase 31 family. Beta3-Gal-T subfamily.</text>
</comment>
<dbReference type="GO" id="GO:0016020">
    <property type="term" value="C:membrane"/>
    <property type="evidence" value="ECO:0007669"/>
    <property type="project" value="UniProtKB-SubCell"/>
</dbReference>
<protein>
    <recommendedName>
        <fullName evidence="10">Apple domain-containing protein</fullName>
    </recommendedName>
</protein>
<evidence type="ECO:0000256" key="5">
    <source>
        <dbReference type="ARBA" id="ARBA00022989"/>
    </source>
</evidence>
<dbReference type="PANTHER" id="PTHR23033">
    <property type="entry name" value="BETA1,3-GALACTOSYLTRANSFERASE"/>
    <property type="match status" value="1"/>
</dbReference>
<dbReference type="OrthoDB" id="414175at2759"/>
<dbReference type="PANTHER" id="PTHR23033:SF40">
    <property type="entry name" value="APPLE DOMAIN-CONTAINING PROTEIN"/>
    <property type="match status" value="1"/>
</dbReference>
<keyword evidence="3 7" id="KW-0812">Transmembrane</keyword>